<dbReference type="Gene3D" id="1.10.357.10">
    <property type="entry name" value="Tetracycline Repressor, domain 2"/>
    <property type="match status" value="1"/>
</dbReference>
<dbReference type="InterPro" id="IPR009057">
    <property type="entry name" value="Homeodomain-like_sf"/>
</dbReference>
<protein>
    <submittedName>
        <fullName evidence="6">TetR family transcriptional regulator</fullName>
    </submittedName>
</protein>
<evidence type="ECO:0000256" key="4">
    <source>
        <dbReference type="PROSITE-ProRule" id="PRU00335"/>
    </source>
</evidence>
<dbReference type="InterPro" id="IPR041347">
    <property type="entry name" value="MftR_C"/>
</dbReference>
<dbReference type="InterPro" id="IPR001647">
    <property type="entry name" value="HTH_TetR"/>
</dbReference>
<dbReference type="GO" id="GO:0003700">
    <property type="term" value="F:DNA-binding transcription factor activity"/>
    <property type="evidence" value="ECO:0007669"/>
    <property type="project" value="TreeGrafter"/>
</dbReference>
<organism evidence="6 7">
    <name type="scientific">Actinomadura spongiicola</name>
    <dbReference type="NCBI Taxonomy" id="2303421"/>
    <lineage>
        <taxon>Bacteria</taxon>
        <taxon>Bacillati</taxon>
        <taxon>Actinomycetota</taxon>
        <taxon>Actinomycetes</taxon>
        <taxon>Streptosporangiales</taxon>
        <taxon>Thermomonosporaceae</taxon>
        <taxon>Actinomadura</taxon>
    </lineage>
</organism>
<dbReference type="InterPro" id="IPR023772">
    <property type="entry name" value="DNA-bd_HTH_TetR-type_CS"/>
</dbReference>
<evidence type="ECO:0000256" key="2">
    <source>
        <dbReference type="ARBA" id="ARBA00023125"/>
    </source>
</evidence>
<dbReference type="PROSITE" id="PS50977">
    <property type="entry name" value="HTH_TETR_2"/>
    <property type="match status" value="1"/>
</dbReference>
<keyword evidence="7" id="KW-1185">Reference proteome</keyword>
<evidence type="ECO:0000313" key="6">
    <source>
        <dbReference type="EMBL" id="RFS87176.1"/>
    </source>
</evidence>
<evidence type="ECO:0000259" key="5">
    <source>
        <dbReference type="PROSITE" id="PS50977"/>
    </source>
</evidence>
<dbReference type="PROSITE" id="PS01081">
    <property type="entry name" value="HTH_TETR_1"/>
    <property type="match status" value="1"/>
</dbReference>
<dbReference type="Pfam" id="PF00440">
    <property type="entry name" value="TetR_N"/>
    <property type="match status" value="1"/>
</dbReference>
<dbReference type="PANTHER" id="PTHR30055">
    <property type="entry name" value="HTH-TYPE TRANSCRIPTIONAL REGULATOR RUTR"/>
    <property type="match status" value="1"/>
</dbReference>
<feature type="domain" description="HTH tetR-type" evidence="5">
    <location>
        <begin position="13"/>
        <end position="73"/>
    </location>
</feature>
<evidence type="ECO:0000313" key="7">
    <source>
        <dbReference type="Proteomes" id="UP000262882"/>
    </source>
</evidence>
<feature type="DNA-binding region" description="H-T-H motif" evidence="4">
    <location>
        <begin position="36"/>
        <end position="55"/>
    </location>
</feature>
<dbReference type="InterPro" id="IPR050109">
    <property type="entry name" value="HTH-type_TetR-like_transc_reg"/>
</dbReference>
<accession>A0A372GP63</accession>
<dbReference type="PRINTS" id="PR00455">
    <property type="entry name" value="HTHTETR"/>
</dbReference>
<dbReference type="GO" id="GO:0000976">
    <property type="term" value="F:transcription cis-regulatory region binding"/>
    <property type="evidence" value="ECO:0007669"/>
    <property type="project" value="TreeGrafter"/>
</dbReference>
<dbReference type="OrthoDB" id="956698at2"/>
<sequence>MAPKQGLRELKKARTRAAIQREALRLFTERGYESTTVEQVAQAAEVAHTTVFRYFPTKEDLVLSDDADPLFFDALRAQPQGLTPIRTLRGALRDVFGGFSSDDLAAGRRRTVLILSVPALRGAAFGNFVDTMRTVTAILAERTGRSPDEVRTLTGAAFGIMLDLMLRWADDPSLDLLQALDEALATLDA</sequence>
<dbReference type="SUPFAM" id="SSF46689">
    <property type="entry name" value="Homeodomain-like"/>
    <property type="match status" value="1"/>
</dbReference>
<dbReference type="PANTHER" id="PTHR30055:SF234">
    <property type="entry name" value="HTH-TYPE TRANSCRIPTIONAL REGULATOR BETI"/>
    <property type="match status" value="1"/>
</dbReference>
<keyword evidence="1" id="KW-0805">Transcription regulation</keyword>
<reference evidence="6 7" key="1">
    <citation type="submission" date="2018-08" db="EMBL/GenBank/DDBJ databases">
        <title>Actinomadura spongicola sp. nov., isolated from marine sponge Leucetta chagosensis.</title>
        <authorList>
            <person name="Li L."/>
            <person name="Lin H.W."/>
        </authorList>
    </citation>
    <scope>NUCLEOTIDE SEQUENCE [LARGE SCALE GENOMIC DNA]</scope>
    <source>
        <strain evidence="6 7">LHW52907</strain>
    </source>
</reference>
<dbReference type="AlphaFoldDB" id="A0A372GP63"/>
<dbReference type="Gene3D" id="1.10.10.60">
    <property type="entry name" value="Homeodomain-like"/>
    <property type="match status" value="1"/>
</dbReference>
<keyword evidence="2 4" id="KW-0238">DNA-binding</keyword>
<comment type="caution">
    <text evidence="6">The sequence shown here is derived from an EMBL/GenBank/DDBJ whole genome shotgun (WGS) entry which is preliminary data.</text>
</comment>
<name>A0A372GP63_9ACTN</name>
<gene>
    <name evidence="6" type="ORF">D0T12_02710</name>
</gene>
<proteinExistence type="predicted"/>
<keyword evidence="3" id="KW-0804">Transcription</keyword>
<dbReference type="EMBL" id="QVNQ01000001">
    <property type="protein sequence ID" value="RFS87176.1"/>
    <property type="molecule type" value="Genomic_DNA"/>
</dbReference>
<evidence type="ECO:0000256" key="1">
    <source>
        <dbReference type="ARBA" id="ARBA00023015"/>
    </source>
</evidence>
<dbReference type="Pfam" id="PF17754">
    <property type="entry name" value="TetR_C_14"/>
    <property type="match status" value="1"/>
</dbReference>
<dbReference type="RefSeq" id="WP_117397626.1">
    <property type="nucleotide sequence ID" value="NZ_QVNQ01000001.1"/>
</dbReference>
<dbReference type="Proteomes" id="UP000262882">
    <property type="component" value="Unassembled WGS sequence"/>
</dbReference>
<evidence type="ECO:0000256" key="3">
    <source>
        <dbReference type="ARBA" id="ARBA00023163"/>
    </source>
</evidence>